<proteinExistence type="predicted"/>
<dbReference type="EMBL" id="JAENHN010000007">
    <property type="protein sequence ID" value="MBK1809517.1"/>
    <property type="molecule type" value="Genomic_DNA"/>
</dbReference>
<name>A0ABS1EJH8_9CLOT</name>
<evidence type="ECO:0000313" key="2">
    <source>
        <dbReference type="Proteomes" id="UP000596739"/>
    </source>
</evidence>
<dbReference type="Proteomes" id="UP000596739">
    <property type="component" value="Unassembled WGS sequence"/>
</dbReference>
<keyword evidence="2" id="KW-1185">Reference proteome</keyword>
<comment type="caution">
    <text evidence="1">The sequence shown here is derived from an EMBL/GenBank/DDBJ whole genome shotgun (WGS) entry which is preliminary data.</text>
</comment>
<reference evidence="2" key="1">
    <citation type="submission" date="2021-01" db="EMBL/GenBank/DDBJ databases">
        <title>Genome public.</title>
        <authorList>
            <person name="Liu C."/>
            <person name="Sun Q."/>
        </authorList>
    </citation>
    <scope>NUCLEOTIDE SEQUENCE [LARGE SCALE GENOMIC DNA]</scope>
    <source>
        <strain evidence="2">YIM B02505</strain>
    </source>
</reference>
<gene>
    <name evidence="1" type="ORF">JHL18_02510</name>
</gene>
<protein>
    <submittedName>
        <fullName evidence="1">Uncharacterized protein</fullName>
    </submittedName>
</protein>
<organism evidence="1 2">
    <name type="scientific">Clostridium yunnanense</name>
    <dbReference type="NCBI Taxonomy" id="2800325"/>
    <lineage>
        <taxon>Bacteria</taxon>
        <taxon>Bacillati</taxon>
        <taxon>Bacillota</taxon>
        <taxon>Clostridia</taxon>
        <taxon>Eubacteriales</taxon>
        <taxon>Clostridiaceae</taxon>
        <taxon>Clostridium</taxon>
    </lineage>
</organism>
<evidence type="ECO:0000313" key="1">
    <source>
        <dbReference type="EMBL" id="MBK1809517.1"/>
    </source>
</evidence>
<sequence length="197" mass="22225">MLSSAKRVTEAISSVIYFYEVCVSIEQMDESELTLISADSGSDKSFDLLGLTKVVECVKDLILKIWDKIIYYRNDKVNANVESLLLALPEYEKIKELEDKKVISSEKAELLKRSLTKSIDGILKTGIIIPEMNDNCVFSPEKLMAPESKLLMSPRLDSTNLSSTDKNANDYDECSDEFAFTEEEALLVEKMKKMGKI</sequence>
<accession>A0ABS1EJH8</accession>